<feature type="region of interest" description="Disordered" evidence="2">
    <location>
        <begin position="670"/>
        <end position="747"/>
    </location>
</feature>
<feature type="coiled-coil region" evidence="1">
    <location>
        <begin position="2"/>
        <end position="104"/>
    </location>
</feature>
<feature type="compositionally biased region" description="Polar residues" evidence="2">
    <location>
        <begin position="670"/>
        <end position="685"/>
    </location>
</feature>
<comment type="caution">
    <text evidence="3">The sequence shown here is derived from an EMBL/GenBank/DDBJ whole genome shotgun (WGS) entry which is preliminary data.</text>
</comment>
<feature type="compositionally biased region" description="Polar residues" evidence="2">
    <location>
        <begin position="105"/>
        <end position="126"/>
    </location>
</feature>
<gene>
    <name evidence="3" type="ORF">Daus18300_014101</name>
</gene>
<accession>A0ABR3VWJ8</accession>
<feature type="compositionally biased region" description="Polar residues" evidence="2">
    <location>
        <begin position="378"/>
        <end position="390"/>
    </location>
</feature>
<feature type="compositionally biased region" description="Basic and acidic residues" evidence="2">
    <location>
        <begin position="707"/>
        <end position="721"/>
    </location>
</feature>
<dbReference type="Proteomes" id="UP001583177">
    <property type="component" value="Unassembled WGS sequence"/>
</dbReference>
<feature type="region of interest" description="Disordered" evidence="2">
    <location>
        <begin position="366"/>
        <end position="390"/>
    </location>
</feature>
<protein>
    <submittedName>
        <fullName evidence="3">Uncharacterized protein</fullName>
    </submittedName>
</protein>
<feature type="region of interest" description="Disordered" evidence="2">
    <location>
        <begin position="183"/>
        <end position="212"/>
    </location>
</feature>
<name>A0ABR3VWJ8_9PEZI</name>
<evidence type="ECO:0000313" key="4">
    <source>
        <dbReference type="Proteomes" id="UP001583177"/>
    </source>
</evidence>
<sequence length="747" mass="83051">MDQAASSEVEELEANYRLLDEKRRRLEAQKEQSLQQAIDAYESGQTTDQEEINRTELELNEFKAELRSKEEAVHVAYQHKATRKRKHEVELQQLKQELSTIKRLNQSNTGFQGQPDTPRSSVQPSALTRERDQRTPAGHASNVDGASDGPPEASYVKSPVGFLDESYKVRDGLRAQNYLDSESFDLLQPGRDDKPEPSNSNATKPDVSEVDATADNNSSLLQAGASSDEDEYSDFSIVEEPSAEDLKTEHMAEQQLLPLQEKTISYDEVFQAAQDPQAKYKHWIVEYPKGCGSWYILRCLKHNLNWYKNPLPAAGKHITGRGHTCLSKKASLAIEELGERVTGCDQQKAEASNAEYDKAVAQGYKPSNVMKNSRPDKGQNSQEATDPQSDNEQANMFEGVVDPIVGEVYQAWWDSEPRSWYLVVVLPYFGSGDWEEIGIRGNLFTSGLAKEIPSCFKIVKVAKDSGGNALRLTWAKGYEDGGPHVRARRFPCLFLHSPLKILPADQEFAIGHEVEVLAFRTAQQLRHRSTALPPTVCKDGVDDYQSLARDFEARLRTIRAKQDPAPGKEIQDAIGAGTSSIHDQQQANDIISVKATEKQSLPADFCVEAGLVERNTGDRPTIAENGQGELSDHFGLAHRNPRVILPSYDMNSFVAKYGSSNGDNVNRTADNNGFHSPIPLSSTPGLSVVQGREAGPSKVKFSASEAPSRKEQPKGMMKRQDTWPNVWQLTSSTDQTTRREEEVLSMA</sequence>
<feature type="compositionally biased region" description="Polar residues" evidence="2">
    <location>
        <begin position="722"/>
        <end position="735"/>
    </location>
</feature>
<keyword evidence="1" id="KW-0175">Coiled coil</keyword>
<proteinExistence type="predicted"/>
<evidence type="ECO:0000256" key="2">
    <source>
        <dbReference type="SAM" id="MobiDB-lite"/>
    </source>
</evidence>
<organism evidence="3 4">
    <name type="scientific">Diaporthe australafricana</name>
    <dbReference type="NCBI Taxonomy" id="127596"/>
    <lineage>
        <taxon>Eukaryota</taxon>
        <taxon>Fungi</taxon>
        <taxon>Dikarya</taxon>
        <taxon>Ascomycota</taxon>
        <taxon>Pezizomycotina</taxon>
        <taxon>Sordariomycetes</taxon>
        <taxon>Sordariomycetidae</taxon>
        <taxon>Diaporthales</taxon>
        <taxon>Diaporthaceae</taxon>
        <taxon>Diaporthe</taxon>
    </lineage>
</organism>
<reference evidence="3 4" key="1">
    <citation type="journal article" date="2024" name="IMA Fungus">
        <title>IMA Genome - F19 : A genome assembly and annotation guide to empower mycologists, including annotated draft genome sequences of Ceratocystis pirilliformis, Diaporthe australafricana, Fusarium ophioides, Paecilomyces lecythidis, and Sporothrix stenoceras.</title>
        <authorList>
            <person name="Aylward J."/>
            <person name="Wilson A.M."/>
            <person name="Visagie C.M."/>
            <person name="Spraker J."/>
            <person name="Barnes I."/>
            <person name="Buitendag C."/>
            <person name="Ceriani C."/>
            <person name="Del Mar Angel L."/>
            <person name="du Plessis D."/>
            <person name="Fuchs T."/>
            <person name="Gasser K."/>
            <person name="Kramer D."/>
            <person name="Li W."/>
            <person name="Munsamy K."/>
            <person name="Piso A."/>
            <person name="Price J.L."/>
            <person name="Sonnekus B."/>
            <person name="Thomas C."/>
            <person name="van der Nest A."/>
            <person name="van Dijk A."/>
            <person name="van Heerden A."/>
            <person name="van Vuuren N."/>
            <person name="Yilmaz N."/>
            <person name="Duong T.A."/>
            <person name="van der Merwe N.A."/>
            <person name="Wingfield M.J."/>
            <person name="Wingfield B.D."/>
        </authorList>
    </citation>
    <scope>NUCLEOTIDE SEQUENCE [LARGE SCALE GENOMIC DNA]</scope>
    <source>
        <strain evidence="3 4">CMW 18300</strain>
    </source>
</reference>
<dbReference type="EMBL" id="JAWRVE010000254">
    <property type="protein sequence ID" value="KAL1846971.1"/>
    <property type="molecule type" value="Genomic_DNA"/>
</dbReference>
<feature type="compositionally biased region" description="Basic and acidic residues" evidence="2">
    <location>
        <begin position="736"/>
        <end position="747"/>
    </location>
</feature>
<evidence type="ECO:0000256" key="1">
    <source>
        <dbReference type="SAM" id="Coils"/>
    </source>
</evidence>
<feature type="region of interest" description="Disordered" evidence="2">
    <location>
        <begin position="105"/>
        <end position="157"/>
    </location>
</feature>
<evidence type="ECO:0000313" key="3">
    <source>
        <dbReference type="EMBL" id="KAL1846971.1"/>
    </source>
</evidence>
<keyword evidence="4" id="KW-1185">Reference proteome</keyword>